<evidence type="ECO:0000256" key="9">
    <source>
        <dbReference type="RuleBase" id="RU003523"/>
    </source>
</evidence>
<evidence type="ECO:0000256" key="7">
    <source>
        <dbReference type="ARBA" id="ARBA00023211"/>
    </source>
</evidence>
<sequence length="390" mass="42585">MSKDKVQIFDTTLRDGEQVPGCKLDTTQKLVIAERLDELGVDIIEAGFPISSPGDFNSVNEIAKLVKNATVCGLTRAVKKDIEVAADAIKIAKRPRIHTGIGTSDSHIKYKFNSTREKIIERAVEAVAYAKSFVEDVEFYAEDAGRTDNDFLAQVCEAVIKAGATVLNIPDTTGYCLPEEYGAKMKYLKENVTGIDKAILSCHCHNDLGLATANSIAGVINGARQIECTINGIGERAGNTSLEEVVMILRQHPYLNLDTDINSQLLLDTSQMVSQKMGMPVQPNKAIVGSNAFAHSSGIHQDGVIKQRETYEIIDPKDVGVSESSIVLTARSGRAALAYRAKNVGYELTKLQLDVVYENFLKFADQKKEIMDEDIHQIVETSGVSIQSMA</sequence>
<keyword evidence="8" id="KW-0100">Branched-chain amino acid biosynthesis</keyword>
<evidence type="ECO:0000256" key="8">
    <source>
        <dbReference type="ARBA" id="ARBA00023304"/>
    </source>
</evidence>
<keyword evidence="12" id="KW-1185">Reference proteome</keyword>
<reference evidence="12" key="1">
    <citation type="submission" date="2016-11" db="EMBL/GenBank/DDBJ databases">
        <authorList>
            <person name="Varghese N."/>
            <person name="Submissions S."/>
        </authorList>
    </citation>
    <scope>NUCLEOTIDE SEQUENCE [LARGE SCALE GENOMIC DNA]</scope>
    <source>
        <strain evidence="12">DSM 22638</strain>
    </source>
</reference>
<protein>
    <recommendedName>
        <fullName evidence="3">2-isopropylmalate synthase</fullName>
        <ecNumber evidence="3">2.3.3.13</ecNumber>
    </recommendedName>
</protein>
<dbReference type="FunFam" id="1.10.238.260:FF:000001">
    <property type="entry name" value="2-isopropylmalate synthase"/>
    <property type="match status" value="1"/>
</dbReference>
<dbReference type="InterPro" id="IPR054691">
    <property type="entry name" value="LeuA/HCS_post-cat"/>
</dbReference>
<evidence type="ECO:0000256" key="4">
    <source>
        <dbReference type="ARBA" id="ARBA00022430"/>
    </source>
</evidence>
<dbReference type="CDD" id="cd07940">
    <property type="entry name" value="DRE_TIM_IPMS"/>
    <property type="match status" value="1"/>
</dbReference>
<dbReference type="PANTHER" id="PTHR10277:SF9">
    <property type="entry name" value="2-ISOPROPYLMALATE SYNTHASE 1, CHLOROPLASTIC-RELATED"/>
    <property type="match status" value="1"/>
</dbReference>
<dbReference type="PROSITE" id="PS00816">
    <property type="entry name" value="AIPM_HOMOCIT_SYNTH_2"/>
    <property type="match status" value="1"/>
</dbReference>
<evidence type="ECO:0000313" key="11">
    <source>
        <dbReference type="EMBL" id="SHG25649.1"/>
    </source>
</evidence>
<dbReference type="InterPro" id="IPR050073">
    <property type="entry name" value="2-IPM_HCS-like"/>
</dbReference>
<evidence type="ECO:0000256" key="1">
    <source>
        <dbReference type="ARBA" id="ARBA00004689"/>
    </source>
</evidence>
<dbReference type="Gene3D" id="1.10.238.260">
    <property type="match status" value="1"/>
</dbReference>
<keyword evidence="4" id="KW-0432">Leucine biosynthesis</keyword>
<keyword evidence="6 9" id="KW-0808">Transferase</keyword>
<dbReference type="Gene3D" id="3.20.20.70">
    <property type="entry name" value="Aldolase class I"/>
    <property type="match status" value="1"/>
</dbReference>
<dbReference type="InterPro" id="IPR000891">
    <property type="entry name" value="PYR_CT"/>
</dbReference>
<comment type="pathway">
    <text evidence="1">Amino-acid biosynthesis; L-leucine biosynthesis; L-leucine from 3-methyl-2-oxobutanoate: step 1/4.</text>
</comment>
<keyword evidence="5" id="KW-0028">Amino-acid biosynthesis</keyword>
<dbReference type="AlphaFoldDB" id="A0A1M5IC58"/>
<dbReference type="SUPFAM" id="SSF51569">
    <property type="entry name" value="Aldolase"/>
    <property type="match status" value="1"/>
</dbReference>
<dbReference type="Pfam" id="PF00682">
    <property type="entry name" value="HMGL-like"/>
    <property type="match status" value="1"/>
</dbReference>
<dbReference type="PROSITE" id="PS50991">
    <property type="entry name" value="PYR_CT"/>
    <property type="match status" value="1"/>
</dbReference>
<accession>A0A1M5IC58</accession>
<dbReference type="STRING" id="570519.SAMN04488116_0596"/>
<dbReference type="InterPro" id="IPR002034">
    <property type="entry name" value="AIPM/Hcit_synth_CS"/>
</dbReference>
<name>A0A1M5IC58_9FLAO</name>
<keyword evidence="7" id="KW-0464">Manganese</keyword>
<organism evidence="11 12">
    <name type="scientific">Flagellimonas flava</name>
    <dbReference type="NCBI Taxonomy" id="570519"/>
    <lineage>
        <taxon>Bacteria</taxon>
        <taxon>Pseudomonadati</taxon>
        <taxon>Bacteroidota</taxon>
        <taxon>Flavobacteriia</taxon>
        <taxon>Flavobacteriales</taxon>
        <taxon>Flavobacteriaceae</taxon>
        <taxon>Flagellimonas</taxon>
    </lineage>
</organism>
<dbReference type="FunFam" id="3.20.20.70:FF:000010">
    <property type="entry name" value="2-isopropylmalate synthase"/>
    <property type="match status" value="1"/>
</dbReference>
<dbReference type="GO" id="GO:0009098">
    <property type="term" value="P:L-leucine biosynthetic process"/>
    <property type="evidence" value="ECO:0007669"/>
    <property type="project" value="UniProtKB-KW"/>
</dbReference>
<dbReference type="PANTHER" id="PTHR10277">
    <property type="entry name" value="HOMOCITRATE SYNTHASE-RELATED"/>
    <property type="match status" value="1"/>
</dbReference>
<dbReference type="PROSITE" id="PS00815">
    <property type="entry name" value="AIPM_HOMOCIT_SYNTH_1"/>
    <property type="match status" value="1"/>
</dbReference>
<evidence type="ECO:0000256" key="3">
    <source>
        <dbReference type="ARBA" id="ARBA00012973"/>
    </source>
</evidence>
<dbReference type="OrthoDB" id="9804858at2"/>
<feature type="domain" description="Pyruvate carboxyltransferase" evidence="10">
    <location>
        <begin position="6"/>
        <end position="267"/>
    </location>
</feature>
<comment type="similarity">
    <text evidence="2">Belongs to the alpha-IPM synthase/homocitrate synthase family. LeuA type 1 subfamily.</text>
</comment>
<dbReference type="GO" id="GO:0003852">
    <property type="term" value="F:2-isopropylmalate synthase activity"/>
    <property type="evidence" value="ECO:0007669"/>
    <property type="project" value="UniProtKB-EC"/>
</dbReference>
<dbReference type="RefSeq" id="WP_073176400.1">
    <property type="nucleotide sequence ID" value="NZ_FQWL01000001.1"/>
</dbReference>
<evidence type="ECO:0000256" key="6">
    <source>
        <dbReference type="ARBA" id="ARBA00022679"/>
    </source>
</evidence>
<dbReference type="Proteomes" id="UP000184532">
    <property type="component" value="Unassembled WGS sequence"/>
</dbReference>
<dbReference type="EC" id="2.3.3.13" evidence="3"/>
<dbReference type="InterPro" id="IPR013785">
    <property type="entry name" value="Aldolase_TIM"/>
</dbReference>
<evidence type="ECO:0000313" key="12">
    <source>
        <dbReference type="Proteomes" id="UP000184532"/>
    </source>
</evidence>
<dbReference type="Pfam" id="PF22617">
    <property type="entry name" value="HCS_D2"/>
    <property type="match status" value="1"/>
</dbReference>
<gene>
    <name evidence="11" type="ORF">SAMN04488116_0596</name>
</gene>
<evidence type="ECO:0000259" key="10">
    <source>
        <dbReference type="PROSITE" id="PS50991"/>
    </source>
</evidence>
<dbReference type="EMBL" id="FQWL01000001">
    <property type="protein sequence ID" value="SHG25649.1"/>
    <property type="molecule type" value="Genomic_DNA"/>
</dbReference>
<evidence type="ECO:0000256" key="2">
    <source>
        <dbReference type="ARBA" id="ARBA00009396"/>
    </source>
</evidence>
<proteinExistence type="inferred from homology"/>
<evidence type="ECO:0000256" key="5">
    <source>
        <dbReference type="ARBA" id="ARBA00022605"/>
    </source>
</evidence>
<dbReference type="NCBIfam" id="NF002086">
    <property type="entry name" value="PRK00915.1-3"/>
    <property type="match status" value="1"/>
</dbReference>